<accession>A0A4R1HY96</accession>
<evidence type="ECO:0000313" key="2">
    <source>
        <dbReference type="Proteomes" id="UP000295560"/>
    </source>
</evidence>
<organism evidence="1 2">
    <name type="scientific">Pseudonocardia endophytica</name>
    <dbReference type="NCBI Taxonomy" id="401976"/>
    <lineage>
        <taxon>Bacteria</taxon>
        <taxon>Bacillati</taxon>
        <taxon>Actinomycetota</taxon>
        <taxon>Actinomycetes</taxon>
        <taxon>Pseudonocardiales</taxon>
        <taxon>Pseudonocardiaceae</taxon>
        <taxon>Pseudonocardia</taxon>
    </lineage>
</organism>
<protein>
    <submittedName>
        <fullName evidence="1">Uncharacterized protein</fullName>
    </submittedName>
</protein>
<dbReference type="Proteomes" id="UP000295560">
    <property type="component" value="Unassembled WGS sequence"/>
</dbReference>
<dbReference type="EMBL" id="SMFZ01000002">
    <property type="protein sequence ID" value="TCK22542.1"/>
    <property type="molecule type" value="Genomic_DNA"/>
</dbReference>
<keyword evidence="2" id="KW-1185">Reference proteome</keyword>
<gene>
    <name evidence="1" type="ORF">EV378_6548</name>
</gene>
<comment type="caution">
    <text evidence="1">The sequence shown here is derived from an EMBL/GenBank/DDBJ whole genome shotgun (WGS) entry which is preliminary data.</text>
</comment>
<dbReference type="AlphaFoldDB" id="A0A4R1HY96"/>
<evidence type="ECO:0000313" key="1">
    <source>
        <dbReference type="EMBL" id="TCK22542.1"/>
    </source>
</evidence>
<name>A0A4R1HY96_PSEEN</name>
<proteinExistence type="predicted"/>
<dbReference type="OrthoDB" id="68692at2"/>
<reference evidence="1 2" key="1">
    <citation type="submission" date="2019-03" db="EMBL/GenBank/DDBJ databases">
        <title>Sequencing the genomes of 1000 actinobacteria strains.</title>
        <authorList>
            <person name="Klenk H.-P."/>
        </authorList>
    </citation>
    <scope>NUCLEOTIDE SEQUENCE [LARGE SCALE GENOMIC DNA]</scope>
    <source>
        <strain evidence="1 2">DSM 44969</strain>
    </source>
</reference>
<dbReference type="RefSeq" id="WP_132431481.1">
    <property type="nucleotide sequence ID" value="NZ_SMFZ01000002.1"/>
</dbReference>
<sequence length="117" mass="12878">MIPTEWQGHRRASDGELVGYLVPGDGQTWTPVTVFGLAVDDALDRDDAERRLDEVGLSHLADRWLLERPGRPEPIVVRIVEADPSVLRVASVDFGADVEYGTVFALDVPVDGTLRRA</sequence>